<dbReference type="InterPro" id="IPR015421">
    <property type="entry name" value="PyrdxlP-dep_Trfase_major"/>
</dbReference>
<evidence type="ECO:0000256" key="5">
    <source>
        <dbReference type="ARBA" id="ARBA00022679"/>
    </source>
</evidence>
<dbReference type="PIRSF" id="PIRSF005572">
    <property type="entry name" value="NifS"/>
    <property type="match status" value="1"/>
</dbReference>
<keyword evidence="9" id="KW-0411">Iron-sulfur</keyword>
<protein>
    <recommendedName>
        <fullName evidence="4">Cysteine desulfurase</fullName>
    </recommendedName>
</protein>
<keyword evidence="6" id="KW-0479">Metal-binding</keyword>
<dbReference type="Proteomes" id="UP000317122">
    <property type="component" value="Unassembled WGS sequence"/>
</dbReference>
<dbReference type="EMBL" id="VLKT01000006">
    <property type="protein sequence ID" value="TWI40952.1"/>
    <property type="molecule type" value="Genomic_DNA"/>
</dbReference>
<dbReference type="GO" id="GO:0031071">
    <property type="term" value="F:cysteine desulfurase activity"/>
    <property type="evidence" value="ECO:0007669"/>
    <property type="project" value="UniProtKB-EC"/>
</dbReference>
<dbReference type="InterPro" id="IPR000192">
    <property type="entry name" value="Aminotrans_V_dom"/>
</dbReference>
<dbReference type="AlphaFoldDB" id="A0A562P928"/>
<comment type="similarity">
    <text evidence="3">Belongs to the class-V pyridoxal-phosphate-dependent aminotransferase family. NifS/IscS subfamily.</text>
</comment>
<sequence>MKGSIETKMAGTRAYLDYNASAPLLAAARAAMIAALDVAANPSSVHAEGRAARRLIENARRDVAAMANARSEHVVFTSGATEAASTLLTPDWQMGRGAVRMCRLYVCEADHPCVLNGGRFPAARVTRIGVDADGVVRLEALAAALAAHDKSDGLPLVAIHAANNETGVIQPVERIAEIVKAAGGILVVDAVQAAGRIPLDMSAGCADYLILSSHKIGGPKGVGAIVAASDLMMPRPLIAGGGQEKGHRGGTENAAAIAGFGAAAREALIGLKSIDAVARHRDEIEAIVKTLVPDAEIFGTGAPRLANTTFFAIAGIKAETAQIAFDLAGVALSAGSACSSGKVGPSHVLKAMGYNDSLGALRVSIGHATSTEDIELFRAALADIASRQAGREKAGREEAA</sequence>
<comment type="caution">
    <text evidence="12">The sequence shown here is derived from an EMBL/GenBank/DDBJ whole genome shotgun (WGS) entry which is preliminary data.</text>
</comment>
<evidence type="ECO:0000256" key="4">
    <source>
        <dbReference type="ARBA" id="ARBA00013558"/>
    </source>
</evidence>
<evidence type="ECO:0000259" key="11">
    <source>
        <dbReference type="Pfam" id="PF00266"/>
    </source>
</evidence>
<evidence type="ECO:0000313" key="13">
    <source>
        <dbReference type="Proteomes" id="UP000317122"/>
    </source>
</evidence>
<evidence type="ECO:0000256" key="8">
    <source>
        <dbReference type="ARBA" id="ARBA00023004"/>
    </source>
</evidence>
<evidence type="ECO:0000256" key="9">
    <source>
        <dbReference type="ARBA" id="ARBA00023014"/>
    </source>
</evidence>
<evidence type="ECO:0000256" key="10">
    <source>
        <dbReference type="ARBA" id="ARBA00050776"/>
    </source>
</evidence>
<dbReference type="GO" id="GO:0046872">
    <property type="term" value="F:metal ion binding"/>
    <property type="evidence" value="ECO:0007669"/>
    <property type="project" value="UniProtKB-KW"/>
</dbReference>
<proteinExistence type="inferred from homology"/>
<dbReference type="PANTHER" id="PTHR11601">
    <property type="entry name" value="CYSTEINE DESULFURYLASE FAMILY MEMBER"/>
    <property type="match status" value="1"/>
</dbReference>
<keyword evidence="5" id="KW-0808">Transferase</keyword>
<dbReference type="Gene3D" id="3.40.640.10">
    <property type="entry name" value="Type I PLP-dependent aspartate aminotransferase-like (Major domain)"/>
    <property type="match status" value="1"/>
</dbReference>
<dbReference type="SUPFAM" id="SSF53383">
    <property type="entry name" value="PLP-dependent transferases"/>
    <property type="match status" value="1"/>
</dbReference>
<comment type="function">
    <text evidence="2">Catalyzes the removal of elemental sulfur atoms from cysteine to produce alanine. Seems to participate in the biosynthesis of the nitrogenase metalloclusters by providing the inorganic sulfur required for the Fe-S core formation.</text>
</comment>
<dbReference type="Gene3D" id="1.10.260.50">
    <property type="match status" value="1"/>
</dbReference>
<comment type="cofactor">
    <cofactor evidence="1">
        <name>pyridoxal 5'-phosphate</name>
        <dbReference type="ChEBI" id="CHEBI:597326"/>
    </cofactor>
</comment>
<evidence type="ECO:0000313" key="12">
    <source>
        <dbReference type="EMBL" id="TWI40952.1"/>
    </source>
</evidence>
<dbReference type="GO" id="GO:0051536">
    <property type="term" value="F:iron-sulfur cluster binding"/>
    <property type="evidence" value="ECO:0007669"/>
    <property type="project" value="UniProtKB-KW"/>
</dbReference>
<accession>A0A562P928</accession>
<comment type="catalytic activity">
    <reaction evidence="10">
        <text>(sulfur carrier)-H + L-cysteine = (sulfur carrier)-SH + L-alanine</text>
        <dbReference type="Rhea" id="RHEA:43892"/>
        <dbReference type="Rhea" id="RHEA-COMP:14737"/>
        <dbReference type="Rhea" id="RHEA-COMP:14739"/>
        <dbReference type="ChEBI" id="CHEBI:29917"/>
        <dbReference type="ChEBI" id="CHEBI:35235"/>
        <dbReference type="ChEBI" id="CHEBI:57972"/>
        <dbReference type="ChEBI" id="CHEBI:64428"/>
        <dbReference type="EC" id="2.8.1.7"/>
    </reaction>
</comment>
<evidence type="ECO:0000256" key="1">
    <source>
        <dbReference type="ARBA" id="ARBA00001933"/>
    </source>
</evidence>
<gene>
    <name evidence="12" type="ORF">IQ26_01374</name>
</gene>
<keyword evidence="13" id="KW-1185">Reference proteome</keyword>
<evidence type="ECO:0000256" key="2">
    <source>
        <dbReference type="ARBA" id="ARBA00003120"/>
    </source>
</evidence>
<organism evidence="12 13">
    <name type="scientific">Mesorhizobium tianshanense</name>
    <dbReference type="NCBI Taxonomy" id="39844"/>
    <lineage>
        <taxon>Bacteria</taxon>
        <taxon>Pseudomonadati</taxon>
        <taxon>Pseudomonadota</taxon>
        <taxon>Alphaproteobacteria</taxon>
        <taxon>Hyphomicrobiales</taxon>
        <taxon>Phyllobacteriaceae</taxon>
        <taxon>Mesorhizobium</taxon>
    </lineage>
</organism>
<reference evidence="12 13" key="1">
    <citation type="journal article" date="2015" name="Stand. Genomic Sci.">
        <title>Genomic Encyclopedia of Bacterial and Archaeal Type Strains, Phase III: the genomes of soil and plant-associated and newly described type strains.</title>
        <authorList>
            <person name="Whitman W.B."/>
            <person name="Woyke T."/>
            <person name="Klenk H.P."/>
            <person name="Zhou Y."/>
            <person name="Lilburn T.G."/>
            <person name="Beck B.J."/>
            <person name="De Vos P."/>
            <person name="Vandamme P."/>
            <person name="Eisen J.A."/>
            <person name="Garrity G."/>
            <person name="Hugenholtz P."/>
            <person name="Kyrpides N.C."/>
        </authorList>
    </citation>
    <scope>NUCLEOTIDE SEQUENCE [LARGE SCALE GENOMIC DNA]</scope>
    <source>
        <strain evidence="12 13">CGMCC 1.2546</strain>
    </source>
</reference>
<dbReference type="InterPro" id="IPR016454">
    <property type="entry name" value="Cysteine_dSase"/>
</dbReference>
<evidence type="ECO:0000256" key="6">
    <source>
        <dbReference type="ARBA" id="ARBA00022723"/>
    </source>
</evidence>
<dbReference type="PANTHER" id="PTHR11601:SF34">
    <property type="entry name" value="CYSTEINE DESULFURASE"/>
    <property type="match status" value="1"/>
</dbReference>
<keyword evidence="7" id="KW-0663">Pyridoxal phosphate</keyword>
<name>A0A562P928_9HYPH</name>
<dbReference type="Gene3D" id="3.90.1150.10">
    <property type="entry name" value="Aspartate Aminotransferase, domain 1"/>
    <property type="match status" value="1"/>
</dbReference>
<dbReference type="InterPro" id="IPR015424">
    <property type="entry name" value="PyrdxlP-dep_Trfase"/>
</dbReference>
<keyword evidence="8" id="KW-0408">Iron</keyword>
<evidence type="ECO:0000256" key="3">
    <source>
        <dbReference type="ARBA" id="ARBA00006490"/>
    </source>
</evidence>
<evidence type="ECO:0000256" key="7">
    <source>
        <dbReference type="ARBA" id="ARBA00022898"/>
    </source>
</evidence>
<dbReference type="Pfam" id="PF00266">
    <property type="entry name" value="Aminotran_5"/>
    <property type="match status" value="1"/>
</dbReference>
<feature type="domain" description="Aminotransferase class V" evidence="11">
    <location>
        <begin position="15"/>
        <end position="377"/>
    </location>
</feature>
<dbReference type="InterPro" id="IPR015422">
    <property type="entry name" value="PyrdxlP-dep_Trfase_small"/>
</dbReference>